<name>A0ABR1ZXP7_9ROSI</name>
<proteinExistence type="predicted"/>
<organism evidence="1 2">
    <name type="scientific">Hibiscus sabdariffa</name>
    <name type="common">roselle</name>
    <dbReference type="NCBI Taxonomy" id="183260"/>
    <lineage>
        <taxon>Eukaryota</taxon>
        <taxon>Viridiplantae</taxon>
        <taxon>Streptophyta</taxon>
        <taxon>Embryophyta</taxon>
        <taxon>Tracheophyta</taxon>
        <taxon>Spermatophyta</taxon>
        <taxon>Magnoliopsida</taxon>
        <taxon>eudicotyledons</taxon>
        <taxon>Gunneridae</taxon>
        <taxon>Pentapetalae</taxon>
        <taxon>rosids</taxon>
        <taxon>malvids</taxon>
        <taxon>Malvales</taxon>
        <taxon>Malvaceae</taxon>
        <taxon>Malvoideae</taxon>
        <taxon>Hibiscus</taxon>
    </lineage>
</organism>
<evidence type="ECO:0000313" key="2">
    <source>
        <dbReference type="Proteomes" id="UP001472677"/>
    </source>
</evidence>
<keyword evidence="2" id="KW-1185">Reference proteome</keyword>
<sequence>MPPKVVHGINREVEEAATTKLDSQNRHMHILMVSLLPETDLYGCINIIFFQFLVYEVLFYIIYAKTHQWSTTSSNKSDNSDDATVSPNQNPVVSKSKSRKPSPRIVLDAIQGESNSTEDDSSSFWYSTMSRSPSQPPKLKGEPCTKKHMLPCKFISMVFKSPLRKEADVTL</sequence>
<dbReference type="Proteomes" id="UP001472677">
    <property type="component" value="Unassembled WGS sequence"/>
</dbReference>
<reference evidence="1 2" key="1">
    <citation type="journal article" date="2024" name="G3 (Bethesda)">
        <title>Genome assembly of Hibiscus sabdariffa L. provides insights into metabolisms of medicinal natural products.</title>
        <authorList>
            <person name="Kim T."/>
        </authorList>
    </citation>
    <scope>NUCLEOTIDE SEQUENCE [LARGE SCALE GENOMIC DNA]</scope>
    <source>
        <strain evidence="1">TK-2024</strain>
        <tissue evidence="1">Old leaves</tissue>
    </source>
</reference>
<protein>
    <submittedName>
        <fullName evidence="1">Uncharacterized protein</fullName>
    </submittedName>
</protein>
<evidence type="ECO:0000313" key="1">
    <source>
        <dbReference type="EMBL" id="KAK8485521.1"/>
    </source>
</evidence>
<gene>
    <name evidence="1" type="ORF">V6N12_030582</name>
</gene>
<comment type="caution">
    <text evidence="1">The sequence shown here is derived from an EMBL/GenBank/DDBJ whole genome shotgun (WGS) entry which is preliminary data.</text>
</comment>
<accession>A0ABR1ZXP7</accession>
<dbReference type="EMBL" id="JBBPBM010001277">
    <property type="protein sequence ID" value="KAK8485521.1"/>
    <property type="molecule type" value="Genomic_DNA"/>
</dbReference>